<dbReference type="AlphaFoldDB" id="A0A816KA77"/>
<sequence length="63" mass="7569">LLLLVWQLVIYSIWYERNGRIHRLIFRSTDSVLSTIDRTVRNRIQALRESNPQLSSQMIQAWL</sequence>
<protein>
    <submittedName>
        <fullName evidence="1">(rape) hypothetical protein</fullName>
    </submittedName>
</protein>
<evidence type="ECO:0000313" key="1">
    <source>
        <dbReference type="EMBL" id="CAF1916126.1"/>
    </source>
</evidence>
<dbReference type="Proteomes" id="UP001295469">
    <property type="component" value="Chromosome C02"/>
</dbReference>
<gene>
    <name evidence="1" type="ORF">DARMORV10_C02P38940.1</name>
</gene>
<reference evidence="1" key="1">
    <citation type="submission" date="2021-01" db="EMBL/GenBank/DDBJ databases">
        <authorList>
            <consortium name="Genoscope - CEA"/>
            <person name="William W."/>
        </authorList>
    </citation>
    <scope>NUCLEOTIDE SEQUENCE</scope>
</reference>
<dbReference type="EMBL" id="HG994366">
    <property type="protein sequence ID" value="CAF1916126.1"/>
    <property type="molecule type" value="Genomic_DNA"/>
</dbReference>
<name>A0A816KA77_BRANA</name>
<accession>A0A816KA77</accession>
<feature type="non-terminal residue" evidence="1">
    <location>
        <position position="1"/>
    </location>
</feature>
<organism evidence="1">
    <name type="scientific">Brassica napus</name>
    <name type="common">Rape</name>
    <dbReference type="NCBI Taxonomy" id="3708"/>
    <lineage>
        <taxon>Eukaryota</taxon>
        <taxon>Viridiplantae</taxon>
        <taxon>Streptophyta</taxon>
        <taxon>Embryophyta</taxon>
        <taxon>Tracheophyta</taxon>
        <taxon>Spermatophyta</taxon>
        <taxon>Magnoliopsida</taxon>
        <taxon>eudicotyledons</taxon>
        <taxon>Gunneridae</taxon>
        <taxon>Pentapetalae</taxon>
        <taxon>rosids</taxon>
        <taxon>malvids</taxon>
        <taxon>Brassicales</taxon>
        <taxon>Brassicaceae</taxon>
        <taxon>Brassiceae</taxon>
        <taxon>Brassica</taxon>
    </lineage>
</organism>
<proteinExistence type="predicted"/>